<name>A0A420ADU8_SPHD1</name>
<evidence type="ECO:0000313" key="2">
    <source>
        <dbReference type="Proteomes" id="UP000286246"/>
    </source>
</evidence>
<dbReference type="Proteomes" id="UP000286246">
    <property type="component" value="Unassembled WGS sequence"/>
</dbReference>
<dbReference type="AlphaFoldDB" id="A0A420ADU8"/>
<accession>A0A420ADU8</accession>
<gene>
    <name evidence="1" type="ORF">DFQ12_5498</name>
</gene>
<keyword evidence="2" id="KW-1185">Reference proteome</keyword>
<reference evidence="1 2" key="1">
    <citation type="submission" date="2018-09" db="EMBL/GenBank/DDBJ databases">
        <title>Genomic Encyclopedia of Type Strains, Phase III (KMG-III): the genomes of soil and plant-associated and newly described type strains.</title>
        <authorList>
            <person name="Whitman W."/>
        </authorList>
    </citation>
    <scope>NUCLEOTIDE SEQUENCE [LARGE SCALE GENOMIC DNA]</scope>
    <source>
        <strain evidence="1 2">CECT 7938</strain>
    </source>
</reference>
<protein>
    <submittedName>
        <fullName evidence="1">Uncharacterized protein</fullName>
    </submittedName>
</protein>
<evidence type="ECO:0000313" key="1">
    <source>
        <dbReference type="EMBL" id="RKE42583.1"/>
    </source>
</evidence>
<organism evidence="1 2">
    <name type="scientific">Sphingobacterium detergens</name>
    <dbReference type="NCBI Taxonomy" id="1145106"/>
    <lineage>
        <taxon>Bacteria</taxon>
        <taxon>Pseudomonadati</taxon>
        <taxon>Bacteroidota</taxon>
        <taxon>Sphingobacteriia</taxon>
        <taxon>Sphingobacteriales</taxon>
        <taxon>Sphingobacteriaceae</taxon>
        <taxon>Sphingobacterium</taxon>
    </lineage>
</organism>
<sequence>MEKGGREAVNQIFRVIGNRSLTNFVKIFER</sequence>
<proteinExistence type="predicted"/>
<comment type="caution">
    <text evidence="1">The sequence shown here is derived from an EMBL/GenBank/DDBJ whole genome shotgun (WGS) entry which is preliminary data.</text>
</comment>
<dbReference type="EMBL" id="RAPY01000008">
    <property type="protein sequence ID" value="RKE42583.1"/>
    <property type="molecule type" value="Genomic_DNA"/>
</dbReference>